<evidence type="ECO:0000313" key="3">
    <source>
        <dbReference type="Proteomes" id="UP001221757"/>
    </source>
</evidence>
<dbReference type="PROSITE" id="PS50097">
    <property type="entry name" value="BTB"/>
    <property type="match status" value="1"/>
</dbReference>
<dbReference type="Proteomes" id="UP001221757">
    <property type="component" value="Unassembled WGS sequence"/>
</dbReference>
<evidence type="ECO:0000259" key="1">
    <source>
        <dbReference type="PROSITE" id="PS50097"/>
    </source>
</evidence>
<dbReference type="AlphaFoldDB" id="A0AAD7DMM5"/>
<protein>
    <recommendedName>
        <fullName evidence="1">BTB domain-containing protein</fullName>
    </recommendedName>
</protein>
<dbReference type="InterPro" id="IPR000210">
    <property type="entry name" value="BTB/POZ_dom"/>
</dbReference>
<name>A0AAD7DMM5_MYCRO</name>
<accession>A0AAD7DMM5</accession>
<sequence>MNSTMNYPGLWFEDGDIVLSANPHVGDARRLFLVHKHTLSSYSPVFWNIFNEPSGVRAEDVDGIQAKNDVELLQVNDPASDLAELLQCLYYPTQMPFNFKEPTVNIDMGGLLRLCKKYDIADLAARVVNQLKFEWPTSLAIYEQHEARVRMLGLAHADAPGGQIDEKYLDDRFPEPASIVALAREFDIPELLPAAFYALSLISPRAKYDMYHSPIARQHPECAARLAMLTRSARWSLLAPADLLRLARGQDQLRSPTALTKMFEGRTRSADCSAGCDALLVALRRLAGDTHDILGALTYLRIYITEPDRAPKMKICRTCAAATCGVVATLRLRIWSSLPLWFGVPGVRWHQSNQNWPADQVR</sequence>
<gene>
    <name evidence="2" type="ORF">B0H17DRAFT_1131551</name>
</gene>
<proteinExistence type="predicted"/>
<feature type="domain" description="BTB" evidence="1">
    <location>
        <begin position="15"/>
        <end position="90"/>
    </location>
</feature>
<dbReference type="Gene3D" id="3.30.710.10">
    <property type="entry name" value="Potassium Channel Kv1.1, Chain A"/>
    <property type="match status" value="1"/>
</dbReference>
<evidence type="ECO:0000313" key="2">
    <source>
        <dbReference type="EMBL" id="KAJ7695027.1"/>
    </source>
</evidence>
<dbReference type="InterPro" id="IPR011333">
    <property type="entry name" value="SKP1/BTB/POZ_sf"/>
</dbReference>
<organism evidence="2 3">
    <name type="scientific">Mycena rosella</name>
    <name type="common">Pink bonnet</name>
    <name type="synonym">Agaricus rosellus</name>
    <dbReference type="NCBI Taxonomy" id="1033263"/>
    <lineage>
        <taxon>Eukaryota</taxon>
        <taxon>Fungi</taxon>
        <taxon>Dikarya</taxon>
        <taxon>Basidiomycota</taxon>
        <taxon>Agaricomycotina</taxon>
        <taxon>Agaricomycetes</taxon>
        <taxon>Agaricomycetidae</taxon>
        <taxon>Agaricales</taxon>
        <taxon>Marasmiineae</taxon>
        <taxon>Mycenaceae</taxon>
        <taxon>Mycena</taxon>
    </lineage>
</organism>
<reference evidence="2" key="1">
    <citation type="submission" date="2023-03" db="EMBL/GenBank/DDBJ databases">
        <title>Massive genome expansion in bonnet fungi (Mycena s.s.) driven by repeated elements and novel gene families across ecological guilds.</title>
        <authorList>
            <consortium name="Lawrence Berkeley National Laboratory"/>
            <person name="Harder C.B."/>
            <person name="Miyauchi S."/>
            <person name="Viragh M."/>
            <person name="Kuo A."/>
            <person name="Thoen E."/>
            <person name="Andreopoulos B."/>
            <person name="Lu D."/>
            <person name="Skrede I."/>
            <person name="Drula E."/>
            <person name="Henrissat B."/>
            <person name="Morin E."/>
            <person name="Kohler A."/>
            <person name="Barry K."/>
            <person name="LaButti K."/>
            <person name="Morin E."/>
            <person name="Salamov A."/>
            <person name="Lipzen A."/>
            <person name="Mereny Z."/>
            <person name="Hegedus B."/>
            <person name="Baldrian P."/>
            <person name="Stursova M."/>
            <person name="Weitz H."/>
            <person name="Taylor A."/>
            <person name="Grigoriev I.V."/>
            <person name="Nagy L.G."/>
            <person name="Martin F."/>
            <person name="Kauserud H."/>
        </authorList>
    </citation>
    <scope>NUCLEOTIDE SEQUENCE</scope>
    <source>
        <strain evidence="2">CBHHK067</strain>
    </source>
</reference>
<comment type="caution">
    <text evidence="2">The sequence shown here is derived from an EMBL/GenBank/DDBJ whole genome shotgun (WGS) entry which is preliminary data.</text>
</comment>
<dbReference type="EMBL" id="JARKIE010000039">
    <property type="protein sequence ID" value="KAJ7695027.1"/>
    <property type="molecule type" value="Genomic_DNA"/>
</dbReference>
<dbReference type="SUPFAM" id="SSF54695">
    <property type="entry name" value="POZ domain"/>
    <property type="match status" value="1"/>
</dbReference>
<dbReference type="Pfam" id="PF00651">
    <property type="entry name" value="BTB"/>
    <property type="match status" value="1"/>
</dbReference>
<keyword evidence="3" id="KW-1185">Reference proteome</keyword>